<sequence>MVTIVGGGIAGTVLAGALACHERPATVLERRVPEPDGAFLVLDRHAHDVLGELEVPHEALEAVSFPVTGLRFHYLPESRNTLGSRMHRLYRRADLMRVLAEFACDAGAEIHYEVTVTDIDPVTRTVFTEDRAIAVNDLIIAADGVDSVARARLEPDRAAEYTGQVIIYGTTTEPVQLPTDPSVLHFDGRFGTGALPISSFGHLWKDGTAFWFARLTRPAISQQDNGFQAADWADDIRAAAPCVDIIDTLLANTSSVLACNARRVPFRGAKPPRPPMILCGDADHANSPAAGRGACEAIDDADALHRAILTGEDPAAAMIVRRGRIAAERDEAAHLYGRE</sequence>
<proteinExistence type="predicted"/>
<evidence type="ECO:0000256" key="2">
    <source>
        <dbReference type="ARBA" id="ARBA00023033"/>
    </source>
</evidence>
<evidence type="ECO:0000313" key="5">
    <source>
        <dbReference type="Proteomes" id="UP000586827"/>
    </source>
</evidence>
<comment type="caution">
    <text evidence="4">The sequence shown here is derived from an EMBL/GenBank/DDBJ whole genome shotgun (WGS) entry which is preliminary data.</text>
</comment>
<dbReference type="RefSeq" id="WP_067529338.1">
    <property type="nucleotide sequence ID" value="NZ_JABELX010000032.1"/>
</dbReference>
<gene>
    <name evidence="4" type="ORF">HLB23_39895</name>
</gene>
<feature type="domain" description="FAD-binding" evidence="3">
    <location>
        <begin position="2"/>
        <end position="308"/>
    </location>
</feature>
<dbReference type="InterPro" id="IPR036188">
    <property type="entry name" value="FAD/NAD-bd_sf"/>
</dbReference>
<accession>A0A849CL01</accession>
<dbReference type="Gene3D" id="3.50.50.60">
    <property type="entry name" value="FAD/NAD(P)-binding domain"/>
    <property type="match status" value="1"/>
</dbReference>
<keyword evidence="1" id="KW-0560">Oxidoreductase</keyword>
<dbReference type="InterPro" id="IPR002938">
    <property type="entry name" value="FAD-bd"/>
</dbReference>
<dbReference type="Proteomes" id="UP000586827">
    <property type="component" value="Unassembled WGS sequence"/>
</dbReference>
<dbReference type="AlphaFoldDB" id="A0A849CL01"/>
<dbReference type="PRINTS" id="PR00420">
    <property type="entry name" value="RNGMNOXGNASE"/>
</dbReference>
<organism evidence="4 5">
    <name type="scientific">Nocardia uniformis</name>
    <dbReference type="NCBI Taxonomy" id="53432"/>
    <lineage>
        <taxon>Bacteria</taxon>
        <taxon>Bacillati</taxon>
        <taxon>Actinomycetota</taxon>
        <taxon>Actinomycetes</taxon>
        <taxon>Mycobacteriales</taxon>
        <taxon>Nocardiaceae</taxon>
        <taxon>Nocardia</taxon>
    </lineage>
</organism>
<keyword evidence="5" id="KW-1185">Reference proteome</keyword>
<evidence type="ECO:0000256" key="1">
    <source>
        <dbReference type="ARBA" id="ARBA00023002"/>
    </source>
</evidence>
<protein>
    <recommendedName>
        <fullName evidence="3">FAD-binding domain-containing protein</fullName>
    </recommendedName>
</protein>
<dbReference type="Gene3D" id="3.30.9.30">
    <property type="match status" value="1"/>
</dbReference>
<evidence type="ECO:0000259" key="3">
    <source>
        <dbReference type="Pfam" id="PF01494"/>
    </source>
</evidence>
<dbReference type="EMBL" id="JABELX010000032">
    <property type="protein sequence ID" value="NNH75951.1"/>
    <property type="molecule type" value="Genomic_DNA"/>
</dbReference>
<dbReference type="GO" id="GO:0071949">
    <property type="term" value="F:FAD binding"/>
    <property type="evidence" value="ECO:0007669"/>
    <property type="project" value="InterPro"/>
</dbReference>
<dbReference type="InterPro" id="IPR050493">
    <property type="entry name" value="FAD-dep_Monooxygenase_BioMet"/>
</dbReference>
<reference evidence="4 5" key="1">
    <citation type="submission" date="2020-05" db="EMBL/GenBank/DDBJ databases">
        <title>MicrobeNet Type strains.</title>
        <authorList>
            <person name="Nicholson A.C."/>
        </authorList>
    </citation>
    <scope>NUCLEOTIDE SEQUENCE [LARGE SCALE GENOMIC DNA]</scope>
    <source>
        <strain evidence="4 5">JCM 3224</strain>
    </source>
</reference>
<dbReference type="Pfam" id="PF01494">
    <property type="entry name" value="FAD_binding_3"/>
    <property type="match status" value="1"/>
</dbReference>
<dbReference type="SUPFAM" id="SSF51905">
    <property type="entry name" value="FAD/NAD(P)-binding domain"/>
    <property type="match status" value="1"/>
</dbReference>
<keyword evidence="2" id="KW-0503">Monooxygenase</keyword>
<dbReference type="GO" id="GO:0004497">
    <property type="term" value="F:monooxygenase activity"/>
    <property type="evidence" value="ECO:0007669"/>
    <property type="project" value="UniProtKB-KW"/>
</dbReference>
<evidence type="ECO:0000313" key="4">
    <source>
        <dbReference type="EMBL" id="NNH75951.1"/>
    </source>
</evidence>
<dbReference type="PANTHER" id="PTHR13789:SF309">
    <property type="entry name" value="PUTATIVE (AFU_ORTHOLOGUE AFUA_6G14510)-RELATED"/>
    <property type="match status" value="1"/>
</dbReference>
<dbReference type="PANTHER" id="PTHR13789">
    <property type="entry name" value="MONOOXYGENASE"/>
    <property type="match status" value="1"/>
</dbReference>
<name>A0A849CL01_9NOCA</name>